<keyword evidence="4" id="KW-0274">FAD</keyword>
<dbReference type="Pfam" id="PF00743">
    <property type="entry name" value="FMO-like"/>
    <property type="match status" value="1"/>
</dbReference>
<dbReference type="InterPro" id="IPR036188">
    <property type="entry name" value="FAD/NAD-bd_sf"/>
</dbReference>
<keyword evidence="3" id="KW-0285">Flavoprotein</keyword>
<feature type="region of interest" description="Disordered" evidence="6">
    <location>
        <begin position="1"/>
        <end position="23"/>
    </location>
</feature>
<evidence type="ECO:0000256" key="5">
    <source>
        <dbReference type="ARBA" id="ARBA00023002"/>
    </source>
</evidence>
<dbReference type="Proteomes" id="UP000053599">
    <property type="component" value="Unassembled WGS sequence"/>
</dbReference>
<evidence type="ECO:0000256" key="4">
    <source>
        <dbReference type="ARBA" id="ARBA00022827"/>
    </source>
</evidence>
<dbReference type="EMBL" id="KN846952">
    <property type="protein sequence ID" value="KIV82922.1"/>
    <property type="molecule type" value="Genomic_DNA"/>
</dbReference>
<evidence type="ECO:0008006" key="9">
    <source>
        <dbReference type="Google" id="ProtNLM"/>
    </source>
</evidence>
<evidence type="ECO:0000256" key="3">
    <source>
        <dbReference type="ARBA" id="ARBA00022630"/>
    </source>
</evidence>
<dbReference type="GO" id="GO:0004499">
    <property type="term" value="F:N,N-dimethylaniline monooxygenase activity"/>
    <property type="evidence" value="ECO:0007669"/>
    <property type="project" value="InterPro"/>
</dbReference>
<proteinExistence type="inferred from homology"/>
<evidence type="ECO:0000313" key="8">
    <source>
        <dbReference type="Proteomes" id="UP000053599"/>
    </source>
</evidence>
<organism evidence="7 8">
    <name type="scientific">Exophiala sideris</name>
    <dbReference type="NCBI Taxonomy" id="1016849"/>
    <lineage>
        <taxon>Eukaryota</taxon>
        <taxon>Fungi</taxon>
        <taxon>Dikarya</taxon>
        <taxon>Ascomycota</taxon>
        <taxon>Pezizomycotina</taxon>
        <taxon>Eurotiomycetes</taxon>
        <taxon>Chaetothyriomycetidae</taxon>
        <taxon>Chaetothyriales</taxon>
        <taxon>Herpotrichiellaceae</taxon>
        <taxon>Exophiala</taxon>
    </lineage>
</organism>
<accession>A0A0D1YJ60</accession>
<dbReference type="InterPro" id="IPR020946">
    <property type="entry name" value="Flavin_mOase-like"/>
</dbReference>
<dbReference type="InterPro" id="IPR051209">
    <property type="entry name" value="FAD-bind_Monooxygenase_sf"/>
</dbReference>
<evidence type="ECO:0000256" key="2">
    <source>
        <dbReference type="ARBA" id="ARBA00010139"/>
    </source>
</evidence>
<comment type="cofactor">
    <cofactor evidence="1">
        <name>FAD</name>
        <dbReference type="ChEBI" id="CHEBI:57692"/>
    </cofactor>
</comment>
<reference evidence="7 8" key="1">
    <citation type="submission" date="2015-01" db="EMBL/GenBank/DDBJ databases">
        <title>The Genome Sequence of Exophiala sideris CBS121828.</title>
        <authorList>
            <consortium name="The Broad Institute Genomics Platform"/>
            <person name="Cuomo C."/>
            <person name="de Hoog S."/>
            <person name="Gorbushina A."/>
            <person name="Stielow B."/>
            <person name="Teixiera M."/>
            <person name="Abouelleil A."/>
            <person name="Chapman S.B."/>
            <person name="Priest M."/>
            <person name="Young S.K."/>
            <person name="Wortman J."/>
            <person name="Nusbaum C."/>
            <person name="Birren B."/>
        </authorList>
    </citation>
    <scope>NUCLEOTIDE SEQUENCE [LARGE SCALE GENOMIC DNA]</scope>
    <source>
        <strain evidence="7 8">CBS 121828</strain>
    </source>
</reference>
<dbReference type="AlphaFoldDB" id="A0A0D1YJ60"/>
<dbReference type="PANTHER" id="PTHR42877">
    <property type="entry name" value="L-ORNITHINE N(5)-MONOOXYGENASE-RELATED"/>
    <property type="match status" value="1"/>
</dbReference>
<evidence type="ECO:0000313" key="7">
    <source>
        <dbReference type="EMBL" id="KIV82922.1"/>
    </source>
</evidence>
<dbReference type="OrthoDB" id="74360at2759"/>
<dbReference type="GO" id="GO:0050660">
    <property type="term" value="F:flavin adenine dinucleotide binding"/>
    <property type="evidence" value="ECO:0007669"/>
    <property type="project" value="InterPro"/>
</dbReference>
<evidence type="ECO:0000256" key="6">
    <source>
        <dbReference type="SAM" id="MobiDB-lite"/>
    </source>
</evidence>
<dbReference type="HOGENOM" id="CLU_006937_7_1_1"/>
<gene>
    <name evidence="7" type="ORF">PV11_04987</name>
</gene>
<dbReference type="Gene3D" id="3.50.50.60">
    <property type="entry name" value="FAD/NAD(P)-binding domain"/>
    <property type="match status" value="2"/>
</dbReference>
<evidence type="ECO:0000256" key="1">
    <source>
        <dbReference type="ARBA" id="ARBA00001974"/>
    </source>
</evidence>
<protein>
    <recommendedName>
        <fullName evidence="9">L-ornithine N(5)-monooxygenase</fullName>
    </recommendedName>
</protein>
<keyword evidence="5" id="KW-0560">Oxidoreductase</keyword>
<name>A0A0D1YJ60_9EURO</name>
<dbReference type="SUPFAM" id="SSF51905">
    <property type="entry name" value="FAD/NAD(P)-binding domain"/>
    <property type="match status" value="2"/>
</dbReference>
<comment type="similarity">
    <text evidence="2">Belongs to the FAD-binding monooxygenase family.</text>
</comment>
<dbReference type="GO" id="GO:0050661">
    <property type="term" value="F:NADP binding"/>
    <property type="evidence" value="ECO:0007669"/>
    <property type="project" value="InterPro"/>
</dbReference>
<dbReference type="PANTHER" id="PTHR42877:SF4">
    <property type="entry name" value="FAD_NAD(P)-BINDING DOMAIN-CONTAINING PROTEIN-RELATED"/>
    <property type="match status" value="1"/>
</dbReference>
<sequence length="574" mass="66268">MHANDTEEVLGSARPQTVPQPVKTFDAGILDGDEYGAISGFAQDGQEDPDLGPASAVPLQRRRKVIIVGAGINGIQQATLLLKDGYVKHQDIQIFDALEGYGGVWQKNRYPGCACDVPAMIYTTSYHINKKWTHFYAKRPEIEAYYTGFAMQYELDRCTQFGSFVKWCTWDEDHMIWHVGVSNKRTGETEHWIADVVCQCVGSLDRPKWGNTPGREDFTGISWHTAHWRNDYDLTGKNVAIIGCGPSAAQLIPEIISKPKHLTVYMRTAPVCVGRGDFAYSSLFRWAIRWVPLFAWFIRQRMNLRMMRLGRAMATDGDPLNDQMTATAVKFMESQISDPELREKVRPYSKYYCKRPLRLDGFYPALARSNCTVLRENLIRYTEKGVLSSDRVTGTETERQYDVIIFGTGFNVAQFLEHEKVTGLNGIDLQEKWKAHPEALYGLATSQFPNMFYCFGPNSAHVWSSQQDNWERQARFAAQVVKESVLRARKGFKLAIHPKRDVERQYNDEVQRRQAGTFVWTRPDCVTYYKNDDGWNTYTMPWTWWQFRQMLRKIRWDEWEVIEKPMAKVEIDLD</sequence>